<dbReference type="PANTHER" id="PTHR45090">
    <property type="entry name" value="CHAPERONE PROTEIN DNAJ 20 CHLOROPLASTIC"/>
    <property type="match status" value="1"/>
</dbReference>
<dbReference type="Gene3D" id="1.10.287.110">
    <property type="entry name" value="DnaJ domain"/>
    <property type="match status" value="1"/>
</dbReference>
<comment type="caution">
    <text evidence="2">The sequence shown here is derived from an EMBL/GenBank/DDBJ whole genome shotgun (WGS) entry which is preliminary data.</text>
</comment>
<keyword evidence="3" id="KW-1185">Reference proteome</keyword>
<dbReference type="PRINTS" id="PR00625">
    <property type="entry name" value="JDOMAIN"/>
</dbReference>
<protein>
    <recommendedName>
        <fullName evidence="1">J domain-containing protein</fullName>
    </recommendedName>
</protein>
<gene>
    <name evidence="2" type="ORF">Nepgr_009884</name>
</gene>
<accession>A0AAD3SC95</accession>
<proteinExistence type="predicted"/>
<sequence>MYCDALVSGSTLLFSLSSKHTLLSLQRSTPNHYLGLSETRLFGSTRTTRAAINDGSVKPVSEMTLYELLGIPQTVTLPEIKQAYKELARKFHPDVSPPHLVEEYTQRFIEVQEAYETLSDPRRRAMYDRDMARGLRLAFSARKMCKYDEEIEDRSEWKSRWQNQLSELKRRSMYKDARKDLSWAAQVRRQRNESSVES</sequence>
<dbReference type="Proteomes" id="UP001279734">
    <property type="component" value="Unassembled WGS sequence"/>
</dbReference>
<organism evidence="2 3">
    <name type="scientific">Nepenthes gracilis</name>
    <name type="common">Slender pitcher plant</name>
    <dbReference type="NCBI Taxonomy" id="150966"/>
    <lineage>
        <taxon>Eukaryota</taxon>
        <taxon>Viridiplantae</taxon>
        <taxon>Streptophyta</taxon>
        <taxon>Embryophyta</taxon>
        <taxon>Tracheophyta</taxon>
        <taxon>Spermatophyta</taxon>
        <taxon>Magnoliopsida</taxon>
        <taxon>eudicotyledons</taxon>
        <taxon>Gunneridae</taxon>
        <taxon>Pentapetalae</taxon>
        <taxon>Caryophyllales</taxon>
        <taxon>Nepenthaceae</taxon>
        <taxon>Nepenthes</taxon>
    </lineage>
</organism>
<dbReference type="InterPro" id="IPR053232">
    <property type="entry name" value="DnaJ_C/III_chloroplastic"/>
</dbReference>
<dbReference type="CDD" id="cd06257">
    <property type="entry name" value="DnaJ"/>
    <property type="match status" value="1"/>
</dbReference>
<dbReference type="SMART" id="SM00271">
    <property type="entry name" value="DnaJ"/>
    <property type="match status" value="1"/>
</dbReference>
<dbReference type="InterPro" id="IPR001623">
    <property type="entry name" value="DnaJ_domain"/>
</dbReference>
<dbReference type="PANTHER" id="PTHR45090:SF4">
    <property type="entry name" value="J DOMAIN-CONTAINING PROTEIN"/>
    <property type="match status" value="1"/>
</dbReference>
<dbReference type="InterPro" id="IPR018253">
    <property type="entry name" value="DnaJ_domain_CS"/>
</dbReference>
<dbReference type="GO" id="GO:0009507">
    <property type="term" value="C:chloroplast"/>
    <property type="evidence" value="ECO:0007669"/>
    <property type="project" value="TreeGrafter"/>
</dbReference>
<dbReference type="Pfam" id="PF00226">
    <property type="entry name" value="DnaJ"/>
    <property type="match status" value="1"/>
</dbReference>
<dbReference type="InterPro" id="IPR036869">
    <property type="entry name" value="J_dom_sf"/>
</dbReference>
<feature type="domain" description="J" evidence="1">
    <location>
        <begin position="64"/>
        <end position="131"/>
    </location>
</feature>
<dbReference type="PROSITE" id="PS50076">
    <property type="entry name" value="DNAJ_2"/>
    <property type="match status" value="1"/>
</dbReference>
<dbReference type="SUPFAM" id="SSF46565">
    <property type="entry name" value="Chaperone J-domain"/>
    <property type="match status" value="1"/>
</dbReference>
<dbReference type="AlphaFoldDB" id="A0AAD3SC95"/>
<dbReference type="PROSITE" id="PS00636">
    <property type="entry name" value="DNAJ_1"/>
    <property type="match status" value="1"/>
</dbReference>
<name>A0AAD3SC95_NEPGR</name>
<evidence type="ECO:0000259" key="1">
    <source>
        <dbReference type="PROSITE" id="PS50076"/>
    </source>
</evidence>
<evidence type="ECO:0000313" key="2">
    <source>
        <dbReference type="EMBL" id="GMH08044.1"/>
    </source>
</evidence>
<dbReference type="FunFam" id="1.10.287.110:FF:000145">
    <property type="entry name" value="Chaperone protein dnaJ 20, chloroplastic"/>
    <property type="match status" value="1"/>
</dbReference>
<dbReference type="EMBL" id="BSYO01000008">
    <property type="protein sequence ID" value="GMH08044.1"/>
    <property type="molecule type" value="Genomic_DNA"/>
</dbReference>
<evidence type="ECO:0000313" key="3">
    <source>
        <dbReference type="Proteomes" id="UP001279734"/>
    </source>
</evidence>
<reference evidence="2" key="1">
    <citation type="submission" date="2023-05" db="EMBL/GenBank/DDBJ databases">
        <title>Nepenthes gracilis genome sequencing.</title>
        <authorList>
            <person name="Fukushima K."/>
        </authorList>
    </citation>
    <scope>NUCLEOTIDE SEQUENCE</scope>
    <source>
        <strain evidence="2">SING2019-196</strain>
    </source>
</reference>